<keyword evidence="1" id="KW-0325">Glycoprotein</keyword>
<evidence type="ECO:0000259" key="4">
    <source>
        <dbReference type="PROSITE" id="PS51004"/>
    </source>
</evidence>
<feature type="domain" description="Sema" evidence="4">
    <location>
        <begin position="19"/>
        <end position="82"/>
    </location>
</feature>
<evidence type="ECO:0000256" key="1">
    <source>
        <dbReference type="ARBA" id="ARBA00023180"/>
    </source>
</evidence>
<feature type="signal peptide" evidence="3">
    <location>
        <begin position="1"/>
        <end position="18"/>
    </location>
</feature>
<comment type="caution">
    <text evidence="2">Lacks conserved residue(s) required for the propagation of feature annotation.</text>
</comment>
<dbReference type="SUPFAM" id="SSF101912">
    <property type="entry name" value="Sema domain"/>
    <property type="match status" value="1"/>
</dbReference>
<evidence type="ECO:0000313" key="5">
    <source>
        <dbReference type="EMBL" id="KPP80148.1"/>
    </source>
</evidence>
<accession>A0A0P7W147</accession>
<dbReference type="InterPro" id="IPR001627">
    <property type="entry name" value="Semap_dom"/>
</dbReference>
<sequence length="82" mass="9128">MAFGVLGVFLGLLLEVSTHGPTSVPRTSWKHQDVNLTEFSEPGIFNYSTLLLNEDKDVLYVGAREAIFELSMKNVSVKKNKV</sequence>
<dbReference type="PROSITE" id="PS51004">
    <property type="entry name" value="SEMA"/>
    <property type="match status" value="1"/>
</dbReference>
<keyword evidence="3" id="KW-0732">Signal</keyword>
<proteinExistence type="predicted"/>
<feature type="chain" id="PRO_5006144096" description="Sema domain-containing protein" evidence="3">
    <location>
        <begin position="19"/>
        <end position="82"/>
    </location>
</feature>
<comment type="caution">
    <text evidence="5">The sequence shown here is derived from an EMBL/GenBank/DDBJ whole genome shotgun (WGS) entry which is preliminary data.</text>
</comment>
<name>A0A0P7W147_SCLFO</name>
<protein>
    <recommendedName>
        <fullName evidence="4">Sema domain-containing protein</fullName>
    </recommendedName>
</protein>
<organism evidence="5 6">
    <name type="scientific">Scleropages formosus</name>
    <name type="common">Asian bonytongue</name>
    <name type="synonym">Osteoglossum formosum</name>
    <dbReference type="NCBI Taxonomy" id="113540"/>
    <lineage>
        <taxon>Eukaryota</taxon>
        <taxon>Metazoa</taxon>
        <taxon>Chordata</taxon>
        <taxon>Craniata</taxon>
        <taxon>Vertebrata</taxon>
        <taxon>Euteleostomi</taxon>
        <taxon>Actinopterygii</taxon>
        <taxon>Neopterygii</taxon>
        <taxon>Teleostei</taxon>
        <taxon>Osteoglossocephala</taxon>
        <taxon>Osteoglossomorpha</taxon>
        <taxon>Osteoglossiformes</taxon>
        <taxon>Osteoglossidae</taxon>
        <taxon>Scleropages</taxon>
    </lineage>
</organism>
<dbReference type="InterPro" id="IPR015943">
    <property type="entry name" value="WD40/YVTN_repeat-like_dom_sf"/>
</dbReference>
<dbReference type="InterPro" id="IPR036352">
    <property type="entry name" value="Semap_dom_sf"/>
</dbReference>
<dbReference type="Proteomes" id="UP000034805">
    <property type="component" value="Unassembled WGS sequence"/>
</dbReference>
<dbReference type="GO" id="GO:0007399">
    <property type="term" value="P:nervous system development"/>
    <property type="evidence" value="ECO:0007669"/>
    <property type="project" value="UniProtKB-ARBA"/>
</dbReference>
<dbReference type="AlphaFoldDB" id="A0A0P7W147"/>
<evidence type="ECO:0000256" key="3">
    <source>
        <dbReference type="SAM" id="SignalP"/>
    </source>
</evidence>
<evidence type="ECO:0000256" key="2">
    <source>
        <dbReference type="PROSITE-ProRule" id="PRU00352"/>
    </source>
</evidence>
<evidence type="ECO:0000313" key="6">
    <source>
        <dbReference type="Proteomes" id="UP000034805"/>
    </source>
</evidence>
<dbReference type="EMBL" id="JARO02000045">
    <property type="protein sequence ID" value="KPP80148.1"/>
    <property type="molecule type" value="Genomic_DNA"/>
</dbReference>
<dbReference type="Gene3D" id="2.130.10.10">
    <property type="entry name" value="YVTN repeat-like/Quinoprotein amine dehydrogenase"/>
    <property type="match status" value="1"/>
</dbReference>
<gene>
    <name evidence="5" type="ORF">Z043_100217</name>
</gene>
<reference evidence="5 6" key="1">
    <citation type="submission" date="2015-08" db="EMBL/GenBank/DDBJ databases">
        <title>The genome of the Asian arowana (Scleropages formosus).</title>
        <authorList>
            <person name="Tan M.H."/>
            <person name="Gan H.M."/>
            <person name="Croft L.J."/>
            <person name="Austin C.M."/>
        </authorList>
    </citation>
    <scope>NUCLEOTIDE SEQUENCE [LARGE SCALE GENOMIC DNA]</scope>
    <source>
        <strain evidence="5">Aro1</strain>
    </source>
</reference>